<evidence type="ECO:0000313" key="8">
    <source>
        <dbReference type="EMBL" id="SNB59504.1"/>
    </source>
</evidence>
<dbReference type="Proteomes" id="UP000198418">
    <property type="component" value="Unassembled WGS sequence"/>
</dbReference>
<keyword evidence="6 7" id="KW-0472">Membrane</keyword>
<dbReference type="InterPro" id="IPR052518">
    <property type="entry name" value="CHR_Transporter"/>
</dbReference>
<feature type="transmembrane region" description="Helical" evidence="7">
    <location>
        <begin position="114"/>
        <end position="131"/>
    </location>
</feature>
<dbReference type="PANTHER" id="PTHR43663:SF1">
    <property type="entry name" value="CHROMATE TRANSPORTER"/>
    <property type="match status" value="1"/>
</dbReference>
<dbReference type="OrthoDB" id="556585at2"/>
<name>A0A212QJH6_RHOAC</name>
<organism evidence="8 9">
    <name type="scientific">Rhodoblastus acidophilus</name>
    <name type="common">Rhodopseudomonas acidophila</name>
    <dbReference type="NCBI Taxonomy" id="1074"/>
    <lineage>
        <taxon>Bacteria</taxon>
        <taxon>Pseudomonadati</taxon>
        <taxon>Pseudomonadota</taxon>
        <taxon>Alphaproteobacteria</taxon>
        <taxon>Hyphomicrobiales</taxon>
        <taxon>Rhodoblastaceae</taxon>
        <taxon>Rhodoblastus</taxon>
    </lineage>
</organism>
<evidence type="ECO:0000256" key="5">
    <source>
        <dbReference type="ARBA" id="ARBA00022989"/>
    </source>
</evidence>
<dbReference type="GO" id="GO:0005886">
    <property type="term" value="C:plasma membrane"/>
    <property type="evidence" value="ECO:0007669"/>
    <property type="project" value="UniProtKB-SubCell"/>
</dbReference>
<dbReference type="InterPro" id="IPR003370">
    <property type="entry name" value="Chromate_transpt"/>
</dbReference>
<keyword evidence="4 7" id="KW-0812">Transmembrane</keyword>
<feature type="transmembrane region" description="Helical" evidence="7">
    <location>
        <begin position="137"/>
        <end position="155"/>
    </location>
</feature>
<proteinExistence type="inferred from homology"/>
<comment type="subcellular location">
    <subcellularLocation>
        <location evidence="1">Cell membrane</location>
        <topology evidence="1">Multi-pass membrane protein</topology>
    </subcellularLocation>
</comment>
<feature type="transmembrane region" description="Helical" evidence="7">
    <location>
        <begin position="71"/>
        <end position="93"/>
    </location>
</feature>
<sequence>MNALLPRIFLRFAGLSLLAVGGAGAVLPEAHRQLVEGEHWFTSSQFAEIFAIAQTAPGPNVIVFPLFGWELAGFAGFCAAALGVLGPSSLLALALARKLRENADSPGLKRLKRALIPLAVGLMAANGAILARAADTNALAAVITFAAAGFVVYSARSPVWAMAAGALLAVAAERLGFL</sequence>
<evidence type="ECO:0000256" key="4">
    <source>
        <dbReference type="ARBA" id="ARBA00022692"/>
    </source>
</evidence>
<dbReference type="RefSeq" id="WP_158255142.1">
    <property type="nucleotide sequence ID" value="NZ_FYDG01000001.1"/>
</dbReference>
<gene>
    <name evidence="8" type="ORF">SAMN06265338_101625</name>
</gene>
<dbReference type="EMBL" id="FYDG01000001">
    <property type="protein sequence ID" value="SNB59504.1"/>
    <property type="molecule type" value="Genomic_DNA"/>
</dbReference>
<comment type="similarity">
    <text evidence="2">Belongs to the chromate ion transporter (CHR) (TC 2.A.51) family.</text>
</comment>
<evidence type="ECO:0000256" key="6">
    <source>
        <dbReference type="ARBA" id="ARBA00023136"/>
    </source>
</evidence>
<protein>
    <submittedName>
        <fullName evidence="8">Chromate transporter</fullName>
    </submittedName>
</protein>
<evidence type="ECO:0000256" key="3">
    <source>
        <dbReference type="ARBA" id="ARBA00022475"/>
    </source>
</evidence>
<dbReference type="Pfam" id="PF02417">
    <property type="entry name" value="Chromate_transp"/>
    <property type="match status" value="1"/>
</dbReference>
<dbReference type="PANTHER" id="PTHR43663">
    <property type="entry name" value="CHROMATE TRANSPORT PROTEIN-RELATED"/>
    <property type="match status" value="1"/>
</dbReference>
<keyword evidence="9" id="KW-1185">Reference proteome</keyword>
<evidence type="ECO:0000256" key="7">
    <source>
        <dbReference type="SAM" id="Phobius"/>
    </source>
</evidence>
<dbReference type="AlphaFoldDB" id="A0A212QJH6"/>
<accession>A0A212QJH6</accession>
<keyword evidence="3" id="KW-1003">Cell membrane</keyword>
<keyword evidence="5 7" id="KW-1133">Transmembrane helix</keyword>
<evidence type="ECO:0000313" key="9">
    <source>
        <dbReference type="Proteomes" id="UP000198418"/>
    </source>
</evidence>
<dbReference type="GO" id="GO:0015109">
    <property type="term" value="F:chromate transmembrane transporter activity"/>
    <property type="evidence" value="ECO:0007669"/>
    <property type="project" value="InterPro"/>
</dbReference>
<evidence type="ECO:0000256" key="2">
    <source>
        <dbReference type="ARBA" id="ARBA00005262"/>
    </source>
</evidence>
<reference evidence="9" key="1">
    <citation type="submission" date="2017-06" db="EMBL/GenBank/DDBJ databases">
        <authorList>
            <person name="Varghese N."/>
            <person name="Submissions S."/>
        </authorList>
    </citation>
    <scope>NUCLEOTIDE SEQUENCE [LARGE SCALE GENOMIC DNA]</scope>
    <source>
        <strain evidence="9">DSM 137</strain>
    </source>
</reference>
<evidence type="ECO:0000256" key="1">
    <source>
        <dbReference type="ARBA" id="ARBA00004651"/>
    </source>
</evidence>